<protein>
    <submittedName>
        <fullName evidence="1">Transmembrane protein, putative</fullName>
    </submittedName>
</protein>
<reference evidence="2" key="1">
    <citation type="submission" date="2015-09" db="EMBL/GenBank/DDBJ databases">
        <authorList>
            <consortium name="Pathogen Informatics"/>
        </authorList>
    </citation>
    <scope>NUCLEOTIDE SEQUENCE [LARGE SCALE GENOMIC DNA]</scope>
    <source>
        <strain evidence="2">Lake Konstanz</strain>
    </source>
</reference>
<name>A0A0S4JI53_BODSA</name>
<sequence length="297" mass="32615">MCNVTTSPPLLNAFAGIFPVMSYLHVPAKMSRPLWLMMGTCFLVDTSVIPTTSWARKSPFVFLTSSHTFLPWQWMPDPSALKIPEDYRKARYITGRLMMADTSSGRAVATHTYTVSPLRFHPTLDVCALSMSGAESDAFRTLLKQRQQEKYFTLSPSDAAQGTSIVVSGYRGIGRLGELDTLDASVLSKLSKEDQASLLAELQNVEGKQEFNACGLRVARKGVAVTTHGLCYNGMSGAPAQLSSLDATNGIERRGVCDGVLYGYAHQHEKEDAYPVEERGYIGYVPSTAILDWLREG</sequence>
<evidence type="ECO:0000313" key="2">
    <source>
        <dbReference type="Proteomes" id="UP000051952"/>
    </source>
</evidence>
<dbReference type="AlphaFoldDB" id="A0A0S4JI53"/>
<dbReference type="Proteomes" id="UP000051952">
    <property type="component" value="Unassembled WGS sequence"/>
</dbReference>
<organism evidence="1 2">
    <name type="scientific">Bodo saltans</name>
    <name type="common">Flagellated protozoan</name>
    <dbReference type="NCBI Taxonomy" id="75058"/>
    <lineage>
        <taxon>Eukaryota</taxon>
        <taxon>Discoba</taxon>
        <taxon>Euglenozoa</taxon>
        <taxon>Kinetoplastea</taxon>
        <taxon>Metakinetoplastina</taxon>
        <taxon>Eubodonida</taxon>
        <taxon>Bodonidae</taxon>
        <taxon>Bodo</taxon>
    </lineage>
</organism>
<dbReference type="EMBL" id="CYKH01001761">
    <property type="protein sequence ID" value="CUG89714.1"/>
    <property type="molecule type" value="Genomic_DNA"/>
</dbReference>
<accession>A0A0S4JI53</accession>
<dbReference type="OrthoDB" id="240599at2759"/>
<keyword evidence="1" id="KW-0472">Membrane</keyword>
<keyword evidence="2" id="KW-1185">Reference proteome</keyword>
<dbReference type="VEuPathDB" id="TriTrypDB:BSAL_23005"/>
<dbReference type="OMA" id="ATCYHGM"/>
<gene>
    <name evidence="1" type="ORF">BSAL_23005</name>
</gene>
<proteinExistence type="predicted"/>
<evidence type="ECO:0000313" key="1">
    <source>
        <dbReference type="EMBL" id="CUG89714.1"/>
    </source>
</evidence>
<keyword evidence="1" id="KW-0812">Transmembrane</keyword>